<feature type="region of interest" description="Disordered" evidence="1">
    <location>
        <begin position="173"/>
        <end position="248"/>
    </location>
</feature>
<evidence type="ECO:0000313" key="3">
    <source>
        <dbReference type="EMBL" id="EFG82809.1"/>
    </source>
</evidence>
<keyword evidence="2" id="KW-0472">Membrane</keyword>
<proteinExistence type="predicted"/>
<dbReference type="HOGENOM" id="CLU_1119007_0_0_5"/>
<feature type="transmembrane region" description="Helical" evidence="2">
    <location>
        <begin position="120"/>
        <end position="138"/>
    </location>
</feature>
<protein>
    <submittedName>
        <fullName evidence="3">Uncharacterized protein</fullName>
    </submittedName>
</protein>
<comment type="caution">
    <text evidence="3">The sequence shown here is derived from an EMBL/GenBank/DDBJ whole genome shotgun (WGS) entry which is preliminary data.</text>
</comment>
<keyword evidence="2" id="KW-0812">Transmembrane</keyword>
<feature type="transmembrane region" description="Helical" evidence="2">
    <location>
        <begin position="65"/>
        <end position="85"/>
    </location>
</feature>
<reference evidence="3 4" key="1">
    <citation type="journal article" date="2010" name="J. Bacteriol.">
        <title>Genome sequence of a cellulose-producing bacterium, Gluconacetobacter hansenii ATCC 23769.</title>
        <authorList>
            <person name="Iyer P.R."/>
            <person name="Geib S.M."/>
            <person name="Catchmark J."/>
            <person name="Kao T.H."/>
            <person name="Tien M."/>
        </authorList>
    </citation>
    <scope>NUCLEOTIDE SEQUENCE [LARGE SCALE GENOMIC DNA]</scope>
    <source>
        <strain evidence="3 4">ATCC 23769</strain>
    </source>
</reference>
<accession>D5QJE7</accession>
<keyword evidence="2" id="KW-1133">Transmembrane helix</keyword>
<sequence>MRGAGRYAWAYGVALRAGGIMQIVGLQGMLSLPQGTWGIGRALLSPRLTATGRAYVPFQHGGTVGYYPLTALSFASDGLVLLGVARGQAHMRIMGRMGMMTGMERRARMKKMARYGKTPHWRLLATGLLAAVAMAGAADMAQARPASGGGATTYGGNQYGGGYNGDSRLDNYGPGDTTSQYNAPEAGMGMGDGISPADRSGDGGGIQSQSTIPGGSSEGVPGMGSPDGGTFSNMNVGGVDSSATPGMN</sequence>
<organism evidence="3 4">
    <name type="scientific">Novacetimonas hansenii ATCC 23769</name>
    <dbReference type="NCBI Taxonomy" id="714995"/>
    <lineage>
        <taxon>Bacteria</taxon>
        <taxon>Pseudomonadati</taxon>
        <taxon>Pseudomonadota</taxon>
        <taxon>Alphaproteobacteria</taxon>
        <taxon>Acetobacterales</taxon>
        <taxon>Acetobacteraceae</taxon>
        <taxon>Novacetimonas</taxon>
    </lineage>
</organism>
<evidence type="ECO:0000256" key="1">
    <source>
        <dbReference type="SAM" id="MobiDB-lite"/>
    </source>
</evidence>
<feature type="transmembrane region" description="Helical" evidence="2">
    <location>
        <begin position="7"/>
        <end position="30"/>
    </location>
</feature>
<evidence type="ECO:0000256" key="2">
    <source>
        <dbReference type="SAM" id="Phobius"/>
    </source>
</evidence>
<feature type="compositionally biased region" description="Polar residues" evidence="1">
    <location>
        <begin position="230"/>
        <end position="248"/>
    </location>
</feature>
<dbReference type="Proteomes" id="UP000006468">
    <property type="component" value="Chromosome"/>
</dbReference>
<dbReference type="EMBL" id="ADTV01000069">
    <property type="protein sequence ID" value="EFG82809.1"/>
    <property type="molecule type" value="Genomic_DNA"/>
</dbReference>
<dbReference type="AlphaFoldDB" id="D5QJE7"/>
<name>D5QJE7_NOVHA</name>
<evidence type="ECO:0000313" key="4">
    <source>
        <dbReference type="Proteomes" id="UP000006468"/>
    </source>
</evidence>
<gene>
    <name evidence="3" type="ORF">GXY_16404</name>
</gene>